<name>A0A378LWI3_9GAMM</name>
<proteinExistence type="predicted"/>
<organism evidence="2 3">
    <name type="scientific">Legionella wadsworthii</name>
    <dbReference type="NCBI Taxonomy" id="28088"/>
    <lineage>
        <taxon>Bacteria</taxon>
        <taxon>Pseudomonadati</taxon>
        <taxon>Pseudomonadota</taxon>
        <taxon>Gammaproteobacteria</taxon>
        <taxon>Legionellales</taxon>
        <taxon>Legionellaceae</taxon>
        <taxon>Legionella</taxon>
    </lineage>
</organism>
<gene>
    <name evidence="2" type="ORF">NCTC11532_02920</name>
</gene>
<sequence length="29" mass="3350">MKEPTEPQRPLEPPEPKPIDNPEEPLVIE</sequence>
<evidence type="ECO:0000256" key="1">
    <source>
        <dbReference type="SAM" id="MobiDB-lite"/>
    </source>
</evidence>
<reference evidence="2 3" key="1">
    <citation type="submission" date="2018-06" db="EMBL/GenBank/DDBJ databases">
        <authorList>
            <consortium name="Pathogen Informatics"/>
            <person name="Doyle S."/>
        </authorList>
    </citation>
    <scope>NUCLEOTIDE SEQUENCE [LARGE SCALE GENOMIC DNA]</scope>
    <source>
        <strain evidence="2 3">NCTC11532</strain>
    </source>
</reference>
<feature type="region of interest" description="Disordered" evidence="1">
    <location>
        <begin position="1"/>
        <end position="29"/>
    </location>
</feature>
<evidence type="ECO:0000313" key="2">
    <source>
        <dbReference type="EMBL" id="STY31486.1"/>
    </source>
</evidence>
<dbReference type="EMBL" id="UGPB01000001">
    <property type="protein sequence ID" value="STY31486.1"/>
    <property type="molecule type" value="Genomic_DNA"/>
</dbReference>
<accession>A0A378LWI3</accession>
<keyword evidence="3" id="KW-1185">Reference proteome</keyword>
<protein>
    <submittedName>
        <fullName evidence="2">Uncharacterized protein</fullName>
    </submittedName>
</protein>
<dbReference type="Proteomes" id="UP000255297">
    <property type="component" value="Unassembled WGS sequence"/>
</dbReference>
<evidence type="ECO:0000313" key="3">
    <source>
        <dbReference type="Proteomes" id="UP000255297"/>
    </source>
</evidence>
<dbReference type="AlphaFoldDB" id="A0A378LWI3"/>